<reference evidence="3 4" key="1">
    <citation type="submission" date="2020-08" db="EMBL/GenBank/DDBJ databases">
        <title>Genomic Encyclopedia of Type Strains, Phase IV (KMG-IV): sequencing the most valuable type-strain genomes for metagenomic binning, comparative biology and taxonomic classification.</title>
        <authorList>
            <person name="Goeker M."/>
        </authorList>
    </citation>
    <scope>NUCLEOTIDE SEQUENCE [LARGE SCALE GENOMIC DNA]</scope>
    <source>
        <strain evidence="3 4">DSM 102189</strain>
    </source>
</reference>
<sequence length="160" mass="17733">MALITMVDGDSLTSLVAANPALPTDYEGLAFARAAAARADAVEAKVANALARERARDALIAKLKREQYGASAEHTRRLLDQLELQLEKLEADASEDALVAEIAAQNTANVRSFERRHRPKSRFPSICRASGWWCRRRIHARRAASIASPSWARISPTRWK</sequence>
<accession>A0A841L9I7</accession>
<gene>
    <name evidence="3" type="ORF">FHS79_003405</name>
</gene>
<evidence type="ECO:0000313" key="4">
    <source>
        <dbReference type="Proteomes" id="UP000538147"/>
    </source>
</evidence>
<evidence type="ECO:0000259" key="2">
    <source>
        <dbReference type="Pfam" id="PF13007"/>
    </source>
</evidence>
<feature type="domain" description="Transposase TnpC homeodomain" evidence="2">
    <location>
        <begin position="58"/>
        <end position="124"/>
    </location>
</feature>
<keyword evidence="1" id="KW-0175">Coiled coil</keyword>
<dbReference type="InterPro" id="IPR024463">
    <property type="entry name" value="Transposase_TnpC_homeodom"/>
</dbReference>
<dbReference type="EMBL" id="JACIIV010000035">
    <property type="protein sequence ID" value="MBB6229204.1"/>
    <property type="molecule type" value="Genomic_DNA"/>
</dbReference>
<name>A0A841L9I7_9SPHN</name>
<dbReference type="AlphaFoldDB" id="A0A841L9I7"/>
<evidence type="ECO:0000313" key="3">
    <source>
        <dbReference type="EMBL" id="MBB6229204.1"/>
    </source>
</evidence>
<protein>
    <submittedName>
        <fullName evidence="3">Tfp pilus assembly protein FimV</fullName>
    </submittedName>
</protein>
<organism evidence="3 4">
    <name type="scientific">Polymorphobacter multimanifer</name>
    <dbReference type="NCBI Taxonomy" id="1070431"/>
    <lineage>
        <taxon>Bacteria</taxon>
        <taxon>Pseudomonadati</taxon>
        <taxon>Pseudomonadota</taxon>
        <taxon>Alphaproteobacteria</taxon>
        <taxon>Sphingomonadales</taxon>
        <taxon>Sphingosinicellaceae</taxon>
        <taxon>Polymorphobacter</taxon>
    </lineage>
</organism>
<dbReference type="Pfam" id="PF13007">
    <property type="entry name" value="LZ_Tnp_IS66"/>
    <property type="match status" value="1"/>
</dbReference>
<dbReference type="Proteomes" id="UP000538147">
    <property type="component" value="Unassembled WGS sequence"/>
</dbReference>
<feature type="coiled-coil region" evidence="1">
    <location>
        <begin position="72"/>
        <end position="99"/>
    </location>
</feature>
<keyword evidence="4" id="KW-1185">Reference proteome</keyword>
<proteinExistence type="predicted"/>
<comment type="caution">
    <text evidence="3">The sequence shown here is derived from an EMBL/GenBank/DDBJ whole genome shotgun (WGS) entry which is preliminary data.</text>
</comment>
<evidence type="ECO:0000256" key="1">
    <source>
        <dbReference type="SAM" id="Coils"/>
    </source>
</evidence>